<dbReference type="PANTHER" id="PTHR18934:SF118">
    <property type="entry name" value="ATP-DEPENDENT RNA HELICASE DHX33"/>
    <property type="match status" value="1"/>
</dbReference>
<dbReference type="GO" id="GO:0003724">
    <property type="term" value="F:RNA helicase activity"/>
    <property type="evidence" value="ECO:0007669"/>
    <property type="project" value="UniProtKB-EC"/>
</dbReference>
<gene>
    <name evidence="5" type="ORF">HPP92_016254</name>
</gene>
<dbReference type="GO" id="GO:0003725">
    <property type="term" value="F:double-stranded RNA binding"/>
    <property type="evidence" value="ECO:0007669"/>
    <property type="project" value="TreeGrafter"/>
</dbReference>
<dbReference type="GO" id="GO:0016787">
    <property type="term" value="F:hydrolase activity"/>
    <property type="evidence" value="ECO:0007669"/>
    <property type="project" value="UniProtKB-KW"/>
</dbReference>
<keyword evidence="3" id="KW-0347">Helicase</keyword>
<dbReference type="PANTHER" id="PTHR18934">
    <property type="entry name" value="ATP-DEPENDENT RNA HELICASE"/>
    <property type="match status" value="1"/>
</dbReference>
<comment type="catalytic activity">
    <reaction evidence="4">
        <text>ATP + H2O = ADP + phosphate + H(+)</text>
        <dbReference type="Rhea" id="RHEA:13065"/>
        <dbReference type="ChEBI" id="CHEBI:15377"/>
        <dbReference type="ChEBI" id="CHEBI:15378"/>
        <dbReference type="ChEBI" id="CHEBI:30616"/>
        <dbReference type="ChEBI" id="CHEBI:43474"/>
        <dbReference type="ChEBI" id="CHEBI:456216"/>
        <dbReference type="EC" id="3.6.4.13"/>
    </reaction>
</comment>
<dbReference type="Proteomes" id="UP000636800">
    <property type="component" value="Unassembled WGS sequence"/>
</dbReference>
<dbReference type="InterPro" id="IPR027417">
    <property type="entry name" value="P-loop_NTPase"/>
</dbReference>
<dbReference type="GO" id="GO:0005730">
    <property type="term" value="C:nucleolus"/>
    <property type="evidence" value="ECO:0007669"/>
    <property type="project" value="TreeGrafter"/>
</dbReference>
<accession>A0A835UNA5</accession>
<evidence type="ECO:0000256" key="3">
    <source>
        <dbReference type="ARBA" id="ARBA00022806"/>
    </source>
</evidence>
<evidence type="ECO:0000256" key="4">
    <source>
        <dbReference type="ARBA" id="ARBA00047984"/>
    </source>
</evidence>
<organism evidence="5 6">
    <name type="scientific">Vanilla planifolia</name>
    <name type="common">Vanilla</name>
    <dbReference type="NCBI Taxonomy" id="51239"/>
    <lineage>
        <taxon>Eukaryota</taxon>
        <taxon>Viridiplantae</taxon>
        <taxon>Streptophyta</taxon>
        <taxon>Embryophyta</taxon>
        <taxon>Tracheophyta</taxon>
        <taxon>Spermatophyta</taxon>
        <taxon>Magnoliopsida</taxon>
        <taxon>Liliopsida</taxon>
        <taxon>Asparagales</taxon>
        <taxon>Orchidaceae</taxon>
        <taxon>Vanilloideae</taxon>
        <taxon>Vanilleae</taxon>
        <taxon>Vanilla</taxon>
    </lineage>
</organism>
<keyword evidence="6" id="KW-1185">Reference proteome</keyword>
<evidence type="ECO:0000256" key="1">
    <source>
        <dbReference type="ARBA" id="ARBA00012552"/>
    </source>
</evidence>
<dbReference type="EC" id="3.6.4.13" evidence="1"/>
<dbReference type="EMBL" id="JADCNL010000008">
    <property type="protein sequence ID" value="KAG0469554.1"/>
    <property type="molecule type" value="Genomic_DNA"/>
</dbReference>
<proteinExistence type="predicted"/>
<dbReference type="SUPFAM" id="SSF52540">
    <property type="entry name" value="P-loop containing nucleoside triphosphate hydrolases"/>
    <property type="match status" value="1"/>
</dbReference>
<dbReference type="Gene3D" id="3.40.50.300">
    <property type="entry name" value="P-loop containing nucleotide triphosphate hydrolases"/>
    <property type="match status" value="1"/>
</dbReference>
<keyword evidence="3" id="KW-0067">ATP-binding</keyword>
<sequence length="164" mass="18524">MDDNHESNALKTHLVKKVVCCYGQNSNRYNVIDPRFRHRHGAVAVRAPPVRADAAITSACTFLDAKVFLSSLVVQKAVHVQGRQHPVDILYTYNPEPDYIDATLITIFQIHLDEGPGDILAFLTGQEEIESVDRLVHERLKQLPEGNRNILTIPMYHLFHLSSS</sequence>
<evidence type="ECO:0000313" key="6">
    <source>
        <dbReference type="Proteomes" id="UP000636800"/>
    </source>
</evidence>
<protein>
    <recommendedName>
        <fullName evidence="1">RNA helicase</fullName>
        <ecNumber evidence="1">3.6.4.13</ecNumber>
    </recommendedName>
</protein>
<evidence type="ECO:0000256" key="2">
    <source>
        <dbReference type="ARBA" id="ARBA00022801"/>
    </source>
</evidence>
<dbReference type="AlphaFoldDB" id="A0A835UNA5"/>
<dbReference type="GO" id="GO:0045943">
    <property type="term" value="P:positive regulation of transcription by RNA polymerase I"/>
    <property type="evidence" value="ECO:0007669"/>
    <property type="project" value="TreeGrafter"/>
</dbReference>
<keyword evidence="3" id="KW-0547">Nucleotide-binding</keyword>
<name>A0A835UNA5_VANPL</name>
<comment type="caution">
    <text evidence="5">The sequence shown here is derived from an EMBL/GenBank/DDBJ whole genome shotgun (WGS) entry which is preliminary data.</text>
</comment>
<evidence type="ECO:0000313" key="5">
    <source>
        <dbReference type="EMBL" id="KAG0469554.1"/>
    </source>
</evidence>
<keyword evidence="2" id="KW-0378">Hydrolase</keyword>
<reference evidence="5 6" key="1">
    <citation type="journal article" date="2020" name="Nat. Food">
        <title>A phased Vanilla planifolia genome enables genetic improvement of flavour and production.</title>
        <authorList>
            <person name="Hasing T."/>
            <person name="Tang H."/>
            <person name="Brym M."/>
            <person name="Khazi F."/>
            <person name="Huang T."/>
            <person name="Chambers A.H."/>
        </authorList>
    </citation>
    <scope>NUCLEOTIDE SEQUENCE [LARGE SCALE GENOMIC DNA]</scope>
    <source>
        <tissue evidence="5">Leaf</tissue>
    </source>
</reference>